<dbReference type="RefSeq" id="WP_175482155.1">
    <property type="nucleotide sequence ID" value="NZ_FOCE01000012.1"/>
</dbReference>
<keyword evidence="4" id="KW-1185">Reference proteome</keyword>
<evidence type="ECO:0000313" key="4">
    <source>
        <dbReference type="Proteomes" id="UP000198761"/>
    </source>
</evidence>
<evidence type="ECO:0000256" key="2">
    <source>
        <dbReference type="SAM" id="SignalP"/>
    </source>
</evidence>
<feature type="signal peptide" evidence="2">
    <location>
        <begin position="1"/>
        <end position="19"/>
    </location>
</feature>
<evidence type="ECO:0008006" key="5">
    <source>
        <dbReference type="Google" id="ProtNLM"/>
    </source>
</evidence>
<evidence type="ECO:0000256" key="1">
    <source>
        <dbReference type="SAM" id="MobiDB-lite"/>
    </source>
</evidence>
<reference evidence="3 4" key="1">
    <citation type="submission" date="2016-10" db="EMBL/GenBank/DDBJ databases">
        <authorList>
            <person name="de Groot N.N."/>
        </authorList>
    </citation>
    <scope>NUCLEOTIDE SEQUENCE [LARGE SCALE GENOMIC DNA]</scope>
    <source>
        <strain evidence="3 4">DSM 3857</strain>
    </source>
</reference>
<feature type="region of interest" description="Disordered" evidence="1">
    <location>
        <begin position="17"/>
        <end position="37"/>
    </location>
</feature>
<protein>
    <recommendedName>
        <fullName evidence="5">AAA+ family ATPase</fullName>
    </recommendedName>
</protein>
<proteinExistence type="predicted"/>
<feature type="chain" id="PRO_5011548346" description="AAA+ family ATPase" evidence="2">
    <location>
        <begin position="20"/>
        <end position="112"/>
    </location>
</feature>
<dbReference type="EMBL" id="FOCE01000012">
    <property type="protein sequence ID" value="SEO13096.1"/>
    <property type="molecule type" value="Genomic_DNA"/>
</dbReference>
<dbReference type="Proteomes" id="UP000198761">
    <property type="component" value="Unassembled WGS sequence"/>
</dbReference>
<organism evidence="3 4">
    <name type="scientific">Gemmobacter aquatilis</name>
    <dbReference type="NCBI Taxonomy" id="933059"/>
    <lineage>
        <taxon>Bacteria</taxon>
        <taxon>Pseudomonadati</taxon>
        <taxon>Pseudomonadota</taxon>
        <taxon>Alphaproteobacteria</taxon>
        <taxon>Rhodobacterales</taxon>
        <taxon>Paracoccaceae</taxon>
        <taxon>Gemmobacter</taxon>
    </lineage>
</organism>
<dbReference type="AlphaFoldDB" id="A0A1H8M7H3"/>
<feature type="region of interest" description="Disordered" evidence="1">
    <location>
        <begin position="87"/>
        <end position="112"/>
    </location>
</feature>
<dbReference type="STRING" id="933059.SAMN04488103_11298"/>
<accession>A0A1H8M7H3</accession>
<sequence>MIRWTLPLLFCLSLAPARAQDTSDPPTPKDDGPSLMERGADMFLRGLMDEMDPALRGMEDALREMEPELRQLIDMIGDLRNYEPPEKLPNGDIIIRRKPVPPAPLKDGEIEL</sequence>
<evidence type="ECO:0000313" key="3">
    <source>
        <dbReference type="EMBL" id="SEO13096.1"/>
    </source>
</evidence>
<name>A0A1H8M7H3_9RHOB</name>
<keyword evidence="2" id="KW-0732">Signal</keyword>
<gene>
    <name evidence="3" type="ORF">SAMN04488103_11298</name>
</gene>